<protein>
    <submittedName>
        <fullName evidence="9">ABC transporter permease</fullName>
    </submittedName>
</protein>
<evidence type="ECO:0000256" key="2">
    <source>
        <dbReference type="ARBA" id="ARBA00022448"/>
    </source>
</evidence>
<comment type="caution">
    <text evidence="9">The sequence shown here is derived from an EMBL/GenBank/DDBJ whole genome shotgun (WGS) entry which is preliminary data.</text>
</comment>
<accession>A0A927EFW3</accession>
<dbReference type="InterPro" id="IPR025966">
    <property type="entry name" value="OppC_N"/>
</dbReference>
<dbReference type="InterPro" id="IPR035906">
    <property type="entry name" value="MetI-like_sf"/>
</dbReference>
<keyword evidence="10" id="KW-1185">Reference proteome</keyword>
<evidence type="ECO:0000313" key="10">
    <source>
        <dbReference type="Proteomes" id="UP000619295"/>
    </source>
</evidence>
<feature type="transmembrane region" description="Helical" evidence="7">
    <location>
        <begin position="38"/>
        <end position="58"/>
    </location>
</feature>
<organism evidence="9 10">
    <name type="scientific">Bosea spartocytisi</name>
    <dbReference type="NCBI Taxonomy" id="2773451"/>
    <lineage>
        <taxon>Bacteria</taxon>
        <taxon>Pseudomonadati</taxon>
        <taxon>Pseudomonadota</taxon>
        <taxon>Alphaproteobacteria</taxon>
        <taxon>Hyphomicrobiales</taxon>
        <taxon>Boseaceae</taxon>
        <taxon>Bosea</taxon>
    </lineage>
</organism>
<dbReference type="Pfam" id="PF00528">
    <property type="entry name" value="BPD_transp_1"/>
    <property type="match status" value="1"/>
</dbReference>
<dbReference type="PANTHER" id="PTHR43386">
    <property type="entry name" value="OLIGOPEPTIDE TRANSPORT SYSTEM PERMEASE PROTEIN APPC"/>
    <property type="match status" value="1"/>
</dbReference>
<feature type="transmembrane region" description="Helical" evidence="7">
    <location>
        <begin position="234"/>
        <end position="258"/>
    </location>
</feature>
<dbReference type="InterPro" id="IPR000515">
    <property type="entry name" value="MetI-like"/>
</dbReference>
<evidence type="ECO:0000256" key="1">
    <source>
        <dbReference type="ARBA" id="ARBA00004651"/>
    </source>
</evidence>
<comment type="similarity">
    <text evidence="7">Belongs to the binding-protein-dependent transport system permease family.</text>
</comment>
<keyword evidence="3" id="KW-1003">Cell membrane</keyword>
<feature type="domain" description="ABC transmembrane type-1" evidence="8">
    <location>
        <begin position="100"/>
        <end position="301"/>
    </location>
</feature>
<evidence type="ECO:0000256" key="6">
    <source>
        <dbReference type="ARBA" id="ARBA00023136"/>
    </source>
</evidence>
<dbReference type="Gene3D" id="1.10.3720.10">
    <property type="entry name" value="MetI-like"/>
    <property type="match status" value="1"/>
</dbReference>
<dbReference type="GO" id="GO:0005886">
    <property type="term" value="C:plasma membrane"/>
    <property type="evidence" value="ECO:0007669"/>
    <property type="project" value="UniProtKB-SubCell"/>
</dbReference>
<dbReference type="AlphaFoldDB" id="A0A927EFW3"/>
<reference evidence="9" key="1">
    <citation type="submission" date="2020-09" db="EMBL/GenBank/DDBJ databases">
        <title>Bosea spartocytisi sp. nov. a root nodule endophyte of Spartocytisus supranubius in the high mountain ecosystem fo the Teide National Park (Canary Islands, Spain).</title>
        <authorList>
            <person name="Pulido-Suarez L."/>
            <person name="Peix A."/>
            <person name="Igual J.M."/>
            <person name="Socas-Perez N."/>
            <person name="Velazquez E."/>
            <person name="Flores-Felix J.D."/>
            <person name="Leon-Barrios M."/>
        </authorList>
    </citation>
    <scope>NUCLEOTIDE SEQUENCE</scope>
    <source>
        <strain evidence="9">SSUT16</strain>
    </source>
</reference>
<feature type="transmembrane region" description="Helical" evidence="7">
    <location>
        <begin position="170"/>
        <end position="191"/>
    </location>
</feature>
<evidence type="ECO:0000256" key="3">
    <source>
        <dbReference type="ARBA" id="ARBA00022475"/>
    </source>
</evidence>
<name>A0A927EFW3_9HYPH</name>
<keyword evidence="4 7" id="KW-0812">Transmembrane</keyword>
<sequence>MTDQTIASHASLPKPLPKPAKGIWRQGWQRFTKSRTGMLGLVLVMLVVATAVIGPFLAPFDAHDQSPMLDPGAKAPPSWTHWLGTDRMGYDVLSRLIYGAPTALAVGLGAMSIASVIGVLVGGFAGYRGGTTDEVLMRFTDFFLVIPMFVVILAVVRLLGVAIVNTPFESVPYLNLGVIILLIGVFSWAPIARMTRAEFLRLKNQEFVEAARCIGATSGDILFRHILPNALPSLVVIVALGIGGAVLAEAMIGFLGFGDPAAVSWGQLLYFNYEALKVAPWASLSPGLAIFITVLGFNLLADGLTDAFNPRAKV</sequence>
<evidence type="ECO:0000313" key="9">
    <source>
        <dbReference type="EMBL" id="MBD3848614.1"/>
    </source>
</evidence>
<proteinExistence type="inferred from homology"/>
<comment type="subcellular location">
    <subcellularLocation>
        <location evidence="1 7">Cell membrane</location>
        <topology evidence="1 7">Multi-pass membrane protein</topology>
    </subcellularLocation>
</comment>
<evidence type="ECO:0000256" key="7">
    <source>
        <dbReference type="RuleBase" id="RU363032"/>
    </source>
</evidence>
<evidence type="ECO:0000256" key="5">
    <source>
        <dbReference type="ARBA" id="ARBA00022989"/>
    </source>
</evidence>
<feature type="transmembrane region" description="Helical" evidence="7">
    <location>
        <begin position="142"/>
        <end position="164"/>
    </location>
</feature>
<dbReference type="PROSITE" id="PS50928">
    <property type="entry name" value="ABC_TM1"/>
    <property type="match status" value="1"/>
</dbReference>
<dbReference type="RefSeq" id="WP_133560827.1">
    <property type="nucleotide sequence ID" value="NZ_JACXWY010000020.1"/>
</dbReference>
<dbReference type="PANTHER" id="PTHR43386:SF23">
    <property type="entry name" value="ABC TRANSPORTER"/>
    <property type="match status" value="1"/>
</dbReference>
<keyword evidence="5 7" id="KW-1133">Transmembrane helix</keyword>
<feature type="transmembrane region" description="Helical" evidence="7">
    <location>
        <begin position="278"/>
        <end position="301"/>
    </location>
</feature>
<evidence type="ECO:0000256" key="4">
    <source>
        <dbReference type="ARBA" id="ARBA00022692"/>
    </source>
</evidence>
<dbReference type="Proteomes" id="UP000619295">
    <property type="component" value="Unassembled WGS sequence"/>
</dbReference>
<dbReference type="SUPFAM" id="SSF161098">
    <property type="entry name" value="MetI-like"/>
    <property type="match status" value="1"/>
</dbReference>
<feature type="transmembrane region" description="Helical" evidence="7">
    <location>
        <begin position="96"/>
        <end position="121"/>
    </location>
</feature>
<dbReference type="EMBL" id="JACXWY010000020">
    <property type="protein sequence ID" value="MBD3848614.1"/>
    <property type="molecule type" value="Genomic_DNA"/>
</dbReference>
<gene>
    <name evidence="9" type="ORF">IED13_23200</name>
</gene>
<dbReference type="CDD" id="cd06261">
    <property type="entry name" value="TM_PBP2"/>
    <property type="match status" value="1"/>
</dbReference>
<evidence type="ECO:0000259" key="8">
    <source>
        <dbReference type="PROSITE" id="PS50928"/>
    </source>
</evidence>
<keyword evidence="6 7" id="KW-0472">Membrane</keyword>
<dbReference type="InterPro" id="IPR050366">
    <property type="entry name" value="BP-dependent_transpt_permease"/>
</dbReference>
<keyword evidence="2 7" id="KW-0813">Transport</keyword>
<dbReference type="Pfam" id="PF12911">
    <property type="entry name" value="OppC_N"/>
    <property type="match status" value="1"/>
</dbReference>
<dbReference type="GO" id="GO:0055085">
    <property type="term" value="P:transmembrane transport"/>
    <property type="evidence" value="ECO:0007669"/>
    <property type="project" value="InterPro"/>
</dbReference>